<dbReference type="Proteomes" id="UP001580430">
    <property type="component" value="Unassembled WGS sequence"/>
</dbReference>
<reference evidence="2 3" key="1">
    <citation type="submission" date="2024-09" db="EMBL/GenBank/DDBJ databases">
        <title>Paenibacillus zeirhizospherea sp. nov., isolated from surface of the maize (Zea mays) roots in a horticulture field, Hungary.</title>
        <authorList>
            <person name="Marton D."/>
            <person name="Farkas M."/>
            <person name="Bedics A."/>
            <person name="Toth E."/>
            <person name="Tancsics A."/>
            <person name="Boka K."/>
            <person name="Marati G."/>
            <person name="Kriszt B."/>
            <person name="Cserhati M."/>
        </authorList>
    </citation>
    <scope>NUCLEOTIDE SEQUENCE [LARGE SCALE GENOMIC DNA]</scope>
    <source>
        <strain evidence="2 3">JCM 18446</strain>
    </source>
</reference>
<dbReference type="EMBL" id="JBHIRY010000063">
    <property type="protein sequence ID" value="MFB5764095.1"/>
    <property type="molecule type" value="Genomic_DNA"/>
</dbReference>
<organism evidence="2 3">
    <name type="scientific">Paenibacillus medicaginis</name>
    <dbReference type="NCBI Taxonomy" id="1470560"/>
    <lineage>
        <taxon>Bacteria</taxon>
        <taxon>Bacillati</taxon>
        <taxon>Bacillota</taxon>
        <taxon>Bacilli</taxon>
        <taxon>Bacillales</taxon>
        <taxon>Paenibacillaceae</taxon>
        <taxon>Paenibacillus</taxon>
    </lineage>
</organism>
<gene>
    <name evidence="2" type="ORF">ACE5LO_27430</name>
</gene>
<feature type="transmembrane region" description="Helical" evidence="1">
    <location>
        <begin position="74"/>
        <end position="97"/>
    </location>
</feature>
<dbReference type="RefSeq" id="WP_375523090.1">
    <property type="nucleotide sequence ID" value="NZ_JBHIRY010000063.1"/>
</dbReference>
<comment type="caution">
    <text evidence="2">The sequence shown here is derived from an EMBL/GenBank/DDBJ whole genome shotgun (WGS) entry which is preliminary data.</text>
</comment>
<evidence type="ECO:0000313" key="3">
    <source>
        <dbReference type="Proteomes" id="UP001580430"/>
    </source>
</evidence>
<keyword evidence="3" id="KW-1185">Reference proteome</keyword>
<accession>A0ABV5CBY4</accession>
<evidence type="ECO:0000313" key="2">
    <source>
        <dbReference type="EMBL" id="MFB5764095.1"/>
    </source>
</evidence>
<protein>
    <submittedName>
        <fullName evidence="2">Uncharacterized protein</fullName>
    </submittedName>
</protein>
<evidence type="ECO:0000256" key="1">
    <source>
        <dbReference type="SAM" id="Phobius"/>
    </source>
</evidence>
<keyword evidence="1" id="KW-0472">Membrane</keyword>
<feature type="transmembrane region" description="Helical" evidence="1">
    <location>
        <begin position="7"/>
        <end position="24"/>
    </location>
</feature>
<feature type="transmembrane region" description="Helical" evidence="1">
    <location>
        <begin position="44"/>
        <end position="62"/>
    </location>
</feature>
<feature type="transmembrane region" description="Helical" evidence="1">
    <location>
        <begin position="109"/>
        <end position="132"/>
    </location>
</feature>
<proteinExistence type="predicted"/>
<name>A0ABV5CBY4_9BACL</name>
<sequence>MRKLMKLSLLGILNALFLYLFFLPQGNFYRITRITGWSADSVSMWTNVVCLALFVIMSVSLYKLSRKFFYGEASAYWSVISWVPFYVLLIVANRWLLPITQAGDDPAPVTGLLMIASWFVFPIYITLITMFATTGRQQQK</sequence>
<keyword evidence="1" id="KW-1133">Transmembrane helix</keyword>
<keyword evidence="1" id="KW-0812">Transmembrane</keyword>